<sequence>MEEERREEERDVWSLYSGFERENPVQG</sequence>
<gene>
    <name evidence="1" type="ORF">L195_g058584</name>
</gene>
<dbReference type="Proteomes" id="UP000236291">
    <property type="component" value="Unassembled WGS sequence"/>
</dbReference>
<organism evidence="1 2">
    <name type="scientific">Trifolium pratense</name>
    <name type="common">Red clover</name>
    <dbReference type="NCBI Taxonomy" id="57577"/>
    <lineage>
        <taxon>Eukaryota</taxon>
        <taxon>Viridiplantae</taxon>
        <taxon>Streptophyta</taxon>
        <taxon>Embryophyta</taxon>
        <taxon>Tracheophyta</taxon>
        <taxon>Spermatophyta</taxon>
        <taxon>Magnoliopsida</taxon>
        <taxon>eudicotyledons</taxon>
        <taxon>Gunneridae</taxon>
        <taxon>Pentapetalae</taxon>
        <taxon>rosids</taxon>
        <taxon>fabids</taxon>
        <taxon>Fabales</taxon>
        <taxon>Fabaceae</taxon>
        <taxon>Papilionoideae</taxon>
        <taxon>50 kb inversion clade</taxon>
        <taxon>NPAAA clade</taxon>
        <taxon>Hologalegina</taxon>
        <taxon>IRL clade</taxon>
        <taxon>Trifolieae</taxon>
        <taxon>Trifolium</taxon>
    </lineage>
</organism>
<reference evidence="1 2" key="1">
    <citation type="journal article" date="2014" name="Am. J. Bot.">
        <title>Genome assembly and annotation for red clover (Trifolium pratense; Fabaceae).</title>
        <authorList>
            <person name="Istvanek J."/>
            <person name="Jaros M."/>
            <person name="Krenek A."/>
            <person name="Repkova J."/>
        </authorList>
    </citation>
    <scope>NUCLEOTIDE SEQUENCE [LARGE SCALE GENOMIC DNA]</scope>
    <source>
        <strain evidence="2">cv. Tatra</strain>
        <tissue evidence="1">Young leaves</tissue>
    </source>
</reference>
<dbReference type="EMBL" id="ASHM01122630">
    <property type="protein sequence ID" value="PNX57220.1"/>
    <property type="molecule type" value="Genomic_DNA"/>
</dbReference>
<comment type="caution">
    <text evidence="1">The sequence shown here is derived from an EMBL/GenBank/DDBJ whole genome shotgun (WGS) entry which is preliminary data.</text>
</comment>
<protein>
    <submittedName>
        <fullName evidence="1">Uncharacterized protein</fullName>
    </submittedName>
</protein>
<name>A0A2K3JT64_TRIPR</name>
<evidence type="ECO:0000313" key="1">
    <source>
        <dbReference type="EMBL" id="PNX57220.1"/>
    </source>
</evidence>
<reference evidence="1 2" key="2">
    <citation type="journal article" date="2017" name="Front. Plant Sci.">
        <title>Gene Classification and Mining of Molecular Markers Useful in Red Clover (Trifolium pratense) Breeding.</title>
        <authorList>
            <person name="Istvanek J."/>
            <person name="Dluhosova J."/>
            <person name="Dluhos P."/>
            <person name="Patkova L."/>
            <person name="Nedelnik J."/>
            <person name="Repkova J."/>
        </authorList>
    </citation>
    <scope>NUCLEOTIDE SEQUENCE [LARGE SCALE GENOMIC DNA]</scope>
    <source>
        <strain evidence="2">cv. Tatra</strain>
        <tissue evidence="1">Young leaves</tissue>
    </source>
</reference>
<proteinExistence type="predicted"/>
<accession>A0A2K3JT64</accession>
<feature type="non-terminal residue" evidence="1">
    <location>
        <position position="27"/>
    </location>
</feature>
<dbReference type="AlphaFoldDB" id="A0A2K3JT64"/>
<evidence type="ECO:0000313" key="2">
    <source>
        <dbReference type="Proteomes" id="UP000236291"/>
    </source>
</evidence>